<proteinExistence type="predicted"/>
<keyword evidence="5" id="KW-0131">Cell cycle</keyword>
<sequence>MPRLTAEEIHGKEFKRAKRGYDIDDVNEFLDEIIKDYLEFEQNEESVHHQEFFLRMEEWMEQLLYEVQQLKEENRLLREQLSALAINPDYPAPPYYR</sequence>
<dbReference type="InterPro" id="IPR007793">
    <property type="entry name" value="DivIVA_fam"/>
</dbReference>
<keyword evidence="8" id="KW-1185">Reference proteome</keyword>
<evidence type="ECO:0000313" key="8">
    <source>
        <dbReference type="Proteomes" id="UP000530514"/>
    </source>
</evidence>
<evidence type="ECO:0000256" key="2">
    <source>
        <dbReference type="ARBA" id="ARBA00022490"/>
    </source>
</evidence>
<dbReference type="Proteomes" id="UP000530514">
    <property type="component" value="Unassembled WGS sequence"/>
</dbReference>
<dbReference type="Gene3D" id="6.10.250.660">
    <property type="match status" value="1"/>
</dbReference>
<reference evidence="7 8" key="1">
    <citation type="submission" date="2020-07" db="EMBL/GenBank/DDBJ databases">
        <authorList>
            <person name="Feng H."/>
        </authorList>
    </citation>
    <scope>NUCLEOTIDE SEQUENCE [LARGE SCALE GENOMIC DNA]</scope>
    <source>
        <strain evidence="8">s-11</strain>
    </source>
</reference>
<keyword evidence="4 6" id="KW-0175">Coiled coil</keyword>
<keyword evidence="3" id="KW-0132">Cell division</keyword>
<evidence type="ECO:0000256" key="6">
    <source>
        <dbReference type="SAM" id="Coils"/>
    </source>
</evidence>
<evidence type="ECO:0000256" key="4">
    <source>
        <dbReference type="ARBA" id="ARBA00023054"/>
    </source>
</evidence>
<dbReference type="Pfam" id="PF05103">
    <property type="entry name" value="DivIVA"/>
    <property type="match status" value="1"/>
</dbReference>
<dbReference type="NCBIfam" id="TIGR03544">
    <property type="entry name" value="DivI1A_domain"/>
    <property type="match status" value="1"/>
</dbReference>
<comment type="caution">
    <text evidence="7">The sequence shown here is derived from an EMBL/GenBank/DDBJ whole genome shotgun (WGS) entry which is preliminary data.</text>
</comment>
<dbReference type="PANTHER" id="PTHR35794:SF1">
    <property type="entry name" value="CELL CYCLE PROTEIN GPSB"/>
    <property type="match status" value="1"/>
</dbReference>
<protein>
    <submittedName>
        <fullName evidence="7">DivIVA domain-containing protein</fullName>
    </submittedName>
</protein>
<evidence type="ECO:0000313" key="7">
    <source>
        <dbReference type="EMBL" id="MBA4541305.1"/>
    </source>
</evidence>
<dbReference type="OrthoDB" id="389699at2"/>
<dbReference type="AlphaFoldDB" id="A0A7W2AGN5"/>
<keyword evidence="2" id="KW-0963">Cytoplasm</keyword>
<accession>A0A7W2AGN5</accession>
<feature type="coiled-coil region" evidence="6">
    <location>
        <begin position="60"/>
        <end position="87"/>
    </location>
</feature>
<evidence type="ECO:0000256" key="3">
    <source>
        <dbReference type="ARBA" id="ARBA00022618"/>
    </source>
</evidence>
<name>A0A7W2AGN5_9BACL</name>
<dbReference type="EMBL" id="JACEIP010000001">
    <property type="protein sequence ID" value="MBA4541305.1"/>
    <property type="molecule type" value="Genomic_DNA"/>
</dbReference>
<dbReference type="GO" id="GO:0005737">
    <property type="term" value="C:cytoplasm"/>
    <property type="evidence" value="ECO:0007669"/>
    <property type="project" value="UniProtKB-SubCell"/>
</dbReference>
<dbReference type="InterPro" id="IPR019933">
    <property type="entry name" value="DivIVA_domain"/>
</dbReference>
<evidence type="ECO:0000256" key="1">
    <source>
        <dbReference type="ARBA" id="ARBA00004496"/>
    </source>
</evidence>
<evidence type="ECO:0000256" key="5">
    <source>
        <dbReference type="ARBA" id="ARBA00023306"/>
    </source>
</evidence>
<dbReference type="RefSeq" id="WP_052153851.1">
    <property type="nucleotide sequence ID" value="NZ_JACEIP010000001.1"/>
</dbReference>
<organism evidence="7 8">
    <name type="scientific">Thermoactinomyces daqus</name>
    <dbReference type="NCBI Taxonomy" id="1329516"/>
    <lineage>
        <taxon>Bacteria</taxon>
        <taxon>Bacillati</taxon>
        <taxon>Bacillota</taxon>
        <taxon>Bacilli</taxon>
        <taxon>Bacillales</taxon>
        <taxon>Thermoactinomycetaceae</taxon>
        <taxon>Thermoactinomyces</taxon>
    </lineage>
</organism>
<comment type="subcellular location">
    <subcellularLocation>
        <location evidence="1">Cytoplasm</location>
    </subcellularLocation>
</comment>
<gene>
    <name evidence="7" type="ORF">H1164_00055</name>
</gene>
<dbReference type="GO" id="GO:0051301">
    <property type="term" value="P:cell division"/>
    <property type="evidence" value="ECO:0007669"/>
    <property type="project" value="UniProtKB-KW"/>
</dbReference>
<dbReference type="PANTHER" id="PTHR35794">
    <property type="entry name" value="CELL DIVISION PROTEIN DIVIVA"/>
    <property type="match status" value="1"/>
</dbReference>